<proteinExistence type="inferred from homology"/>
<dbReference type="GO" id="GO:0019442">
    <property type="term" value="P:L-tryptophan catabolic process to acetyl-CoA"/>
    <property type="evidence" value="ECO:0007669"/>
    <property type="project" value="TreeGrafter"/>
</dbReference>
<gene>
    <name evidence="12" type="primary">TDO2</name>
    <name evidence="12" type="ORF">OS493_032659</name>
</gene>
<comment type="similarity">
    <text evidence="10">Belongs to the tryptophan 2,3-dioxygenase family.</text>
</comment>
<evidence type="ECO:0000256" key="2">
    <source>
        <dbReference type="ARBA" id="ARBA00022723"/>
    </source>
</evidence>
<dbReference type="InterPro" id="IPR037217">
    <property type="entry name" value="Trp/Indoleamine_2_3_dOase-like"/>
</dbReference>
<sequence>MSCPYAQDSNGEASAPVGRPGDEKRMNYGDYLQLNTLLDCQKPASTTFGDSTVHDELLFIVVHQAYELWFKQIIHELDSIRDIFTLEVEELGMDERKMLVLISRLSRILQIQKLLRDQIMILETMTPLDFMEFRDYLAPASGFQSLQFRLIENKLGINKIHRIRYNYQDYSKAFDSQDGKQLEESESTPSLQELVQRWLERTPGLEENGFDFWRKYKRSVQDMLKTQKAEAEAVEDEEMKAYLLKEVKKQEDHFDTIFSEERHNQFVSRGERRFSHKAMQGALMIYFYRDEPRFNQPFQILQLLMDIDSHLIKWRYNHLMMVQRMIGSKLGTGGTSGYQYLRSTVSDRYKVFVDLFNLSNFLIPRDRIPPLSSSMKVRLRTALVEGRLYDSDSALFSDSSEEEQVSTPSPPGIKNAATIASATEAKRLAISQGGKLSEHAGDVDKLCS</sequence>
<comment type="pathway">
    <text evidence="8 10">Amino-acid degradation; L-tryptophan degradation via kynurenine pathway; L-kynurenine from L-tryptophan: step 1/2.</text>
</comment>
<evidence type="ECO:0000256" key="1">
    <source>
        <dbReference type="ARBA" id="ARBA00022617"/>
    </source>
</evidence>
<keyword evidence="1 10" id="KW-0349">Heme</keyword>
<dbReference type="EC" id="1.13.11.11" evidence="10"/>
<keyword evidence="3 10" id="KW-0223">Dioxygenase</keyword>
<evidence type="ECO:0000256" key="10">
    <source>
        <dbReference type="HAMAP-Rule" id="MF_03020"/>
    </source>
</evidence>
<evidence type="ECO:0000256" key="9">
    <source>
        <dbReference type="ARBA" id="ARBA00061930"/>
    </source>
</evidence>
<evidence type="ECO:0000313" key="13">
    <source>
        <dbReference type="Proteomes" id="UP001163046"/>
    </source>
</evidence>
<dbReference type="FunFam" id="1.10.287.3810:FF:000001">
    <property type="entry name" value="Tryptophan 2,3-dioxygenase"/>
    <property type="match status" value="1"/>
</dbReference>
<accession>A0A9W9Y863</accession>
<dbReference type="GO" id="GO:0019441">
    <property type="term" value="P:L-tryptophan catabolic process to kynurenine"/>
    <property type="evidence" value="ECO:0007669"/>
    <property type="project" value="UniProtKB-UniRule"/>
</dbReference>
<reference evidence="12" key="1">
    <citation type="submission" date="2023-01" db="EMBL/GenBank/DDBJ databases">
        <title>Genome assembly of the deep-sea coral Lophelia pertusa.</title>
        <authorList>
            <person name="Herrera S."/>
            <person name="Cordes E."/>
        </authorList>
    </citation>
    <scope>NUCLEOTIDE SEQUENCE</scope>
    <source>
        <strain evidence="12">USNM1676648</strain>
        <tissue evidence="12">Polyp</tissue>
    </source>
</reference>
<evidence type="ECO:0000256" key="6">
    <source>
        <dbReference type="ARBA" id="ARBA00023079"/>
    </source>
</evidence>
<dbReference type="OrthoDB" id="447477at2759"/>
<dbReference type="AlphaFoldDB" id="A0A9W9Y863"/>
<keyword evidence="6 10" id="KW-0823">Tryptophan catabolism</keyword>
<protein>
    <recommendedName>
        <fullName evidence="10">Tryptophan 2,3-dioxygenase</fullName>
        <shortName evidence="10">TDO</shortName>
        <ecNumber evidence="10">1.13.11.11</ecNumber>
    </recommendedName>
    <alternativeName>
        <fullName evidence="10">Tryptamin 2,3-dioxygenase</fullName>
    </alternativeName>
    <alternativeName>
        <fullName evidence="10">Tryptophan oxygenase</fullName>
        <shortName evidence="10">TO</shortName>
        <shortName evidence="10">TRPO</shortName>
    </alternativeName>
    <alternativeName>
        <fullName evidence="10">Tryptophan pyrrolase</fullName>
    </alternativeName>
    <alternativeName>
        <fullName evidence="10">Tryptophanase</fullName>
    </alternativeName>
</protein>
<evidence type="ECO:0000313" key="12">
    <source>
        <dbReference type="EMBL" id="KAJ7323088.1"/>
    </source>
</evidence>
<dbReference type="HAMAP" id="MF_01972">
    <property type="entry name" value="T23O"/>
    <property type="match status" value="1"/>
</dbReference>
<comment type="catalytic activity">
    <reaction evidence="7 10">
        <text>L-tryptophan + O2 = N-formyl-L-kynurenine</text>
        <dbReference type="Rhea" id="RHEA:24536"/>
        <dbReference type="ChEBI" id="CHEBI:15379"/>
        <dbReference type="ChEBI" id="CHEBI:57912"/>
        <dbReference type="ChEBI" id="CHEBI:58629"/>
        <dbReference type="EC" id="1.13.11.11"/>
    </reaction>
</comment>
<dbReference type="EMBL" id="MU827818">
    <property type="protein sequence ID" value="KAJ7323088.1"/>
    <property type="molecule type" value="Genomic_DNA"/>
</dbReference>
<dbReference type="Gene3D" id="1.10.287.3810">
    <property type="match status" value="1"/>
</dbReference>
<dbReference type="InterPro" id="IPR004981">
    <property type="entry name" value="Trp_2_3_dOase"/>
</dbReference>
<keyword evidence="4 10" id="KW-0560">Oxidoreductase</keyword>
<organism evidence="12 13">
    <name type="scientific">Desmophyllum pertusum</name>
    <dbReference type="NCBI Taxonomy" id="174260"/>
    <lineage>
        <taxon>Eukaryota</taxon>
        <taxon>Metazoa</taxon>
        <taxon>Cnidaria</taxon>
        <taxon>Anthozoa</taxon>
        <taxon>Hexacorallia</taxon>
        <taxon>Scleractinia</taxon>
        <taxon>Caryophylliina</taxon>
        <taxon>Caryophylliidae</taxon>
        <taxon>Desmophyllum</taxon>
    </lineage>
</organism>
<feature type="region of interest" description="Disordered" evidence="11">
    <location>
        <begin position="1"/>
        <end position="21"/>
    </location>
</feature>
<comment type="function">
    <text evidence="10">Heme-dependent dioxygenase that catalyzes the oxidative cleavage of the L-tryptophan (L-Trp) pyrrole ring and converts L-tryptophan to N-formyl-L-kynurenine. Catalyzes the oxidative cleavage of the indole moiety.</text>
</comment>
<feature type="binding site" evidence="10">
    <location>
        <position position="162"/>
    </location>
    <ligand>
        <name>substrate</name>
    </ligand>
</feature>
<evidence type="ECO:0000256" key="8">
    <source>
        <dbReference type="ARBA" id="ARBA00060570"/>
    </source>
</evidence>
<comment type="caution">
    <text evidence="10">Lacks conserved residue(s) required for the propagation of feature annotation.</text>
</comment>
<dbReference type="GO" id="GO:0020037">
    <property type="term" value="F:heme binding"/>
    <property type="evidence" value="ECO:0007669"/>
    <property type="project" value="UniProtKB-UniRule"/>
</dbReference>
<evidence type="ECO:0000256" key="11">
    <source>
        <dbReference type="SAM" id="MobiDB-lite"/>
    </source>
</evidence>
<keyword evidence="2 10" id="KW-0479">Metal-binding</keyword>
<dbReference type="SUPFAM" id="SSF140959">
    <property type="entry name" value="Indolic compounds 2,3-dioxygenase-like"/>
    <property type="match status" value="1"/>
</dbReference>
<dbReference type="Gene3D" id="1.20.58.480">
    <property type="match status" value="1"/>
</dbReference>
<comment type="caution">
    <text evidence="12">The sequence shown here is derived from an EMBL/GenBank/DDBJ whole genome shotgun (WGS) entry which is preliminary data.</text>
</comment>
<comment type="cofactor">
    <cofactor evidence="10">
        <name>heme</name>
        <dbReference type="ChEBI" id="CHEBI:30413"/>
    </cofactor>
    <text evidence="10">Binds 1 heme group per subunit.</text>
</comment>
<dbReference type="PANTHER" id="PTHR10138:SF0">
    <property type="entry name" value="TRYPTOPHAN 2,3-DIOXYGENASE"/>
    <property type="match status" value="1"/>
</dbReference>
<dbReference type="Proteomes" id="UP001163046">
    <property type="component" value="Unassembled WGS sequence"/>
</dbReference>
<dbReference type="PANTHER" id="PTHR10138">
    <property type="entry name" value="TRYPTOPHAN 2,3-DIOXYGENASE"/>
    <property type="match status" value="1"/>
</dbReference>
<dbReference type="Pfam" id="PF03301">
    <property type="entry name" value="Trp_dioxygenase"/>
    <property type="match status" value="1"/>
</dbReference>
<comment type="subunit">
    <text evidence="9 10">Homotetramer. Dimer of dimers.</text>
</comment>
<evidence type="ECO:0000256" key="5">
    <source>
        <dbReference type="ARBA" id="ARBA00023004"/>
    </source>
</evidence>
<evidence type="ECO:0000256" key="3">
    <source>
        <dbReference type="ARBA" id="ARBA00022964"/>
    </source>
</evidence>
<evidence type="ECO:0000256" key="4">
    <source>
        <dbReference type="ARBA" id="ARBA00023002"/>
    </source>
</evidence>
<dbReference type="GO" id="GO:0046872">
    <property type="term" value="F:metal ion binding"/>
    <property type="evidence" value="ECO:0007669"/>
    <property type="project" value="UniProtKB-KW"/>
</dbReference>
<keyword evidence="13" id="KW-1185">Reference proteome</keyword>
<keyword evidence="5 10" id="KW-0408">Iron</keyword>
<evidence type="ECO:0000256" key="7">
    <source>
        <dbReference type="ARBA" id="ARBA00050412"/>
    </source>
</evidence>
<name>A0A9W9Y863_9CNID</name>
<dbReference type="GO" id="GO:0004833">
    <property type="term" value="F:L-tryptophan 2,3-dioxygenase activity"/>
    <property type="evidence" value="ECO:0007669"/>
    <property type="project" value="UniProtKB-UniRule"/>
</dbReference>